<feature type="transmembrane region" description="Helical" evidence="1">
    <location>
        <begin position="60"/>
        <end position="81"/>
    </location>
</feature>
<name>A0A8H4VK73_9AGAR</name>
<evidence type="ECO:0000259" key="2">
    <source>
        <dbReference type="Pfam" id="PF20151"/>
    </source>
</evidence>
<evidence type="ECO:0000313" key="3">
    <source>
        <dbReference type="EMBL" id="KAF4612883.1"/>
    </source>
</evidence>
<feature type="transmembrane region" description="Helical" evidence="1">
    <location>
        <begin position="124"/>
        <end position="142"/>
    </location>
</feature>
<keyword evidence="1" id="KW-0812">Transmembrane</keyword>
<keyword evidence="1" id="KW-1133">Transmembrane helix</keyword>
<dbReference type="AlphaFoldDB" id="A0A8H4VK73"/>
<reference evidence="3 4" key="1">
    <citation type="submission" date="2019-12" db="EMBL/GenBank/DDBJ databases">
        <authorList>
            <person name="Floudas D."/>
            <person name="Bentzer J."/>
            <person name="Ahren D."/>
            <person name="Johansson T."/>
            <person name="Persson P."/>
            <person name="Tunlid A."/>
        </authorList>
    </citation>
    <scope>NUCLEOTIDE SEQUENCE [LARGE SCALE GENOMIC DNA]</scope>
    <source>
        <strain evidence="3 4">CBS 102.39</strain>
    </source>
</reference>
<protein>
    <recommendedName>
        <fullName evidence="2">DUF6533 domain-containing protein</fullName>
    </recommendedName>
</protein>
<keyword evidence="1" id="KW-0472">Membrane</keyword>
<dbReference type="EMBL" id="JAACJL010000046">
    <property type="protein sequence ID" value="KAF4612883.1"/>
    <property type="molecule type" value="Genomic_DNA"/>
</dbReference>
<gene>
    <name evidence="3" type="ORF">D9613_010992</name>
</gene>
<proteinExistence type="predicted"/>
<feature type="transmembrane region" description="Helical" evidence="1">
    <location>
        <begin position="184"/>
        <end position="207"/>
    </location>
</feature>
<dbReference type="Proteomes" id="UP000521872">
    <property type="component" value="Unassembled WGS sequence"/>
</dbReference>
<dbReference type="Pfam" id="PF20151">
    <property type="entry name" value="DUF6533"/>
    <property type="match status" value="1"/>
</dbReference>
<organism evidence="3 4">
    <name type="scientific">Agrocybe pediades</name>
    <dbReference type="NCBI Taxonomy" id="84607"/>
    <lineage>
        <taxon>Eukaryota</taxon>
        <taxon>Fungi</taxon>
        <taxon>Dikarya</taxon>
        <taxon>Basidiomycota</taxon>
        <taxon>Agaricomycotina</taxon>
        <taxon>Agaricomycetes</taxon>
        <taxon>Agaricomycetidae</taxon>
        <taxon>Agaricales</taxon>
        <taxon>Agaricineae</taxon>
        <taxon>Strophariaceae</taxon>
        <taxon>Agrocybe</taxon>
    </lineage>
</organism>
<comment type="caution">
    <text evidence="3">The sequence shown here is derived from an EMBL/GenBank/DDBJ whole genome shotgun (WGS) entry which is preliminary data.</text>
</comment>
<feature type="transmembrane region" description="Helical" evidence="1">
    <location>
        <begin position="20"/>
        <end position="39"/>
    </location>
</feature>
<feature type="transmembrane region" description="Helical" evidence="1">
    <location>
        <begin position="93"/>
        <end position="112"/>
    </location>
</feature>
<feature type="domain" description="DUF6533" evidence="2">
    <location>
        <begin position="22"/>
        <end position="63"/>
    </location>
</feature>
<feature type="transmembrane region" description="Helical" evidence="1">
    <location>
        <begin position="228"/>
        <end position="252"/>
    </location>
</feature>
<accession>A0A8H4VK73</accession>
<keyword evidence="4" id="KW-1185">Reference proteome</keyword>
<evidence type="ECO:0000313" key="4">
    <source>
        <dbReference type="Proteomes" id="UP000521872"/>
    </source>
</evidence>
<sequence>MSTVTQFPDLAASIDYLRKINYSIVGALTLSLLEIFHTFPKEVKYIWSAKWSFSKILYIFVRYYCAVYLIVQLYFSVNIGIPLRVCKIYTHFWIMFGTSMFTNLAGNTVFTLRTYALFGNDKKVLFFFILVCAADYACSLYLEVFTVRTLLASEISTPPGIPIPGCPTANITVNGSPYNLTRNLIALIPSIVVDSMFFIASITRLLYWSGGPFSIGRRRLISRTGPRPTLLSTFIWDGTLYYILMTSAAHVFSGLFFPLKRALYAVNSLAATGTSLANEARYFYFYLPWSIVVNSYAASRVLLNLRAAANGHLDGDYTLGTSVFEARIRELQFCKSSVVSIQSPPAAGNISTSV</sequence>
<dbReference type="InterPro" id="IPR045340">
    <property type="entry name" value="DUF6533"/>
</dbReference>
<evidence type="ECO:0000256" key="1">
    <source>
        <dbReference type="SAM" id="Phobius"/>
    </source>
</evidence>